<dbReference type="NCBIfam" id="NF033740">
    <property type="entry name" value="MarP_fam_protase"/>
    <property type="match status" value="1"/>
</dbReference>
<dbReference type="GO" id="GO:0016020">
    <property type="term" value="C:membrane"/>
    <property type="evidence" value="ECO:0007669"/>
    <property type="project" value="UniProtKB-SubCell"/>
</dbReference>
<evidence type="ECO:0000256" key="4">
    <source>
        <dbReference type="ARBA" id="ARBA00023136"/>
    </source>
</evidence>
<feature type="transmembrane region" description="Helical" evidence="5">
    <location>
        <begin position="60"/>
        <end position="82"/>
    </location>
</feature>
<protein>
    <submittedName>
        <fullName evidence="6">Acid resistance periplasmic serine protease MarP</fullName>
    </submittedName>
</protein>
<dbReference type="PRINTS" id="PR00834">
    <property type="entry name" value="PROTEASES2C"/>
</dbReference>
<dbReference type="Proteomes" id="UP000239814">
    <property type="component" value="Chromosome"/>
</dbReference>
<dbReference type="RefSeq" id="WP_105941124.1">
    <property type="nucleotide sequence ID" value="NZ_CP027433.1"/>
</dbReference>
<dbReference type="InterPro" id="IPR043504">
    <property type="entry name" value="Peptidase_S1_PA_chymotrypsin"/>
</dbReference>
<keyword evidence="2 5" id="KW-0812">Transmembrane</keyword>
<dbReference type="PANTHER" id="PTHR43019:SF23">
    <property type="entry name" value="PROTEASE DO-LIKE 5, CHLOROPLASTIC"/>
    <property type="match status" value="1"/>
</dbReference>
<dbReference type="EMBL" id="CP027433">
    <property type="protein sequence ID" value="AVL99389.1"/>
    <property type="molecule type" value="Genomic_DNA"/>
</dbReference>
<evidence type="ECO:0000256" key="5">
    <source>
        <dbReference type="SAM" id="Phobius"/>
    </source>
</evidence>
<dbReference type="Pfam" id="PF02674">
    <property type="entry name" value="Colicin_V"/>
    <property type="match status" value="1"/>
</dbReference>
<evidence type="ECO:0000313" key="7">
    <source>
        <dbReference type="Proteomes" id="UP000239814"/>
    </source>
</evidence>
<evidence type="ECO:0000256" key="1">
    <source>
        <dbReference type="ARBA" id="ARBA00004141"/>
    </source>
</evidence>
<dbReference type="KEGG" id="git:C6V83_02905"/>
<dbReference type="Pfam" id="PF13365">
    <property type="entry name" value="Trypsin_2"/>
    <property type="match status" value="1"/>
</dbReference>
<dbReference type="GO" id="GO:0004252">
    <property type="term" value="F:serine-type endopeptidase activity"/>
    <property type="evidence" value="ECO:0007669"/>
    <property type="project" value="InterPro"/>
</dbReference>
<organism evidence="6 7">
    <name type="scientific">Gordonia iterans</name>
    <dbReference type="NCBI Taxonomy" id="1004901"/>
    <lineage>
        <taxon>Bacteria</taxon>
        <taxon>Bacillati</taxon>
        <taxon>Actinomycetota</taxon>
        <taxon>Actinomycetes</taxon>
        <taxon>Mycobacteriales</taxon>
        <taxon>Gordoniaceae</taxon>
        <taxon>Gordonia</taxon>
    </lineage>
</organism>
<evidence type="ECO:0000256" key="2">
    <source>
        <dbReference type="ARBA" id="ARBA00022692"/>
    </source>
</evidence>
<feature type="transmembrane region" description="Helical" evidence="5">
    <location>
        <begin position="28"/>
        <end position="48"/>
    </location>
</feature>
<evidence type="ECO:0000313" key="6">
    <source>
        <dbReference type="EMBL" id="AVL99389.1"/>
    </source>
</evidence>
<keyword evidence="4 5" id="KW-0472">Membrane</keyword>
<dbReference type="InterPro" id="IPR003825">
    <property type="entry name" value="Colicin-V_CvpA"/>
</dbReference>
<feature type="transmembrane region" description="Helical" evidence="5">
    <location>
        <begin position="102"/>
        <end position="121"/>
    </location>
</feature>
<sequence>MSGSVWVDVLILAVAVLAAASGYRQGAAASAMAFIGVVIGVVAGILLVPHVVKQIDDPRLRVLVALLLLVALVVIGEVSGMVVGRAARSGLHSLRLRRVDSWIGSGFQFVAILIAAWLLAIPIRGASQPKLAEAVDGSRVIGAVDRVAPQWMRDLPGDFTALLDSSGLKQVISPFGEAQVAQVDPPDRQLDTAAVVNRVRPSVLKIYAQAPNCGQSLEGSGFVFAPERVMTNAHVVAGANEVSIQTPNGTRYDSTVVWYNSRSDVAVLDVPGLRARPLEFATGAAQTGDDAIILGYPGDGPFTVTPARIRNTVNLVGPDIYQSPEKVRRQVYTVRGTVRSGNSGGPMIDPDGKVLGVVFGASEDVADDTGFVLTARQVESDVAASEQRTRRVSTSNCVAR</sequence>
<proteinExistence type="predicted"/>
<keyword evidence="7" id="KW-1185">Reference proteome</keyword>
<dbReference type="GO" id="GO:0009403">
    <property type="term" value="P:toxin biosynthetic process"/>
    <property type="evidence" value="ECO:0007669"/>
    <property type="project" value="InterPro"/>
</dbReference>
<dbReference type="Gene3D" id="2.40.10.10">
    <property type="entry name" value="Trypsin-like serine proteases"/>
    <property type="match status" value="2"/>
</dbReference>
<accession>A0A2S0KCJ6</accession>
<dbReference type="OrthoDB" id="9766361at2"/>
<dbReference type="AlphaFoldDB" id="A0A2S0KCJ6"/>
<dbReference type="GO" id="GO:0006508">
    <property type="term" value="P:proteolysis"/>
    <property type="evidence" value="ECO:0007669"/>
    <property type="project" value="UniProtKB-KW"/>
</dbReference>
<comment type="subcellular location">
    <subcellularLocation>
        <location evidence="1">Membrane</location>
        <topology evidence="1">Multi-pass membrane protein</topology>
    </subcellularLocation>
</comment>
<name>A0A2S0KCJ6_9ACTN</name>
<dbReference type="InterPro" id="IPR047680">
    <property type="entry name" value="MarP-like"/>
</dbReference>
<reference evidence="6 7" key="1">
    <citation type="submission" date="2018-03" db="EMBL/GenBank/DDBJ databases">
        <title>Characteristics and genome of n-alkane degrading marine bacteria Gordonia iterans isolated from crude oil contaminated in Tae-an, South Korea.</title>
        <authorList>
            <person name="Lee S.-S."/>
            <person name="Kim H."/>
        </authorList>
    </citation>
    <scope>NUCLEOTIDE SEQUENCE [LARGE SCALE GENOMIC DNA]</scope>
    <source>
        <strain evidence="6 7">Co17</strain>
    </source>
</reference>
<dbReference type="SUPFAM" id="SSF50494">
    <property type="entry name" value="Trypsin-like serine proteases"/>
    <property type="match status" value="1"/>
</dbReference>
<gene>
    <name evidence="6" type="ORF">C6V83_02905</name>
</gene>
<dbReference type="InterPro" id="IPR001940">
    <property type="entry name" value="Peptidase_S1C"/>
</dbReference>
<evidence type="ECO:0000256" key="3">
    <source>
        <dbReference type="ARBA" id="ARBA00022989"/>
    </source>
</evidence>
<keyword evidence="6" id="KW-0378">Hydrolase</keyword>
<keyword evidence="6" id="KW-0645">Protease</keyword>
<dbReference type="PANTHER" id="PTHR43019">
    <property type="entry name" value="SERINE ENDOPROTEASE DEGS"/>
    <property type="match status" value="1"/>
</dbReference>
<keyword evidence="3 5" id="KW-1133">Transmembrane helix</keyword>
<dbReference type="InterPro" id="IPR009003">
    <property type="entry name" value="Peptidase_S1_PA"/>
</dbReference>